<organism evidence="1 2">
    <name type="scientific">Lindgomyces ingoldianus</name>
    <dbReference type="NCBI Taxonomy" id="673940"/>
    <lineage>
        <taxon>Eukaryota</taxon>
        <taxon>Fungi</taxon>
        <taxon>Dikarya</taxon>
        <taxon>Ascomycota</taxon>
        <taxon>Pezizomycotina</taxon>
        <taxon>Dothideomycetes</taxon>
        <taxon>Pleosporomycetidae</taxon>
        <taxon>Pleosporales</taxon>
        <taxon>Lindgomycetaceae</taxon>
        <taxon>Lindgomyces</taxon>
    </lineage>
</organism>
<dbReference type="EMBL" id="MU003503">
    <property type="protein sequence ID" value="KAF2472297.1"/>
    <property type="molecule type" value="Genomic_DNA"/>
</dbReference>
<evidence type="ECO:0000313" key="1">
    <source>
        <dbReference type="EMBL" id="KAF2472297.1"/>
    </source>
</evidence>
<name>A0ACB6R1T4_9PLEO</name>
<gene>
    <name evidence="1" type="ORF">BDR25DRAFT_353990</name>
</gene>
<comment type="caution">
    <text evidence="1">The sequence shown here is derived from an EMBL/GenBank/DDBJ whole genome shotgun (WGS) entry which is preliminary data.</text>
</comment>
<keyword evidence="2" id="KW-1185">Reference proteome</keyword>
<proteinExistence type="predicted"/>
<accession>A0ACB6R1T4</accession>
<evidence type="ECO:0000313" key="2">
    <source>
        <dbReference type="Proteomes" id="UP000799755"/>
    </source>
</evidence>
<reference evidence="1" key="1">
    <citation type="journal article" date="2020" name="Stud. Mycol.">
        <title>101 Dothideomycetes genomes: a test case for predicting lifestyles and emergence of pathogens.</title>
        <authorList>
            <person name="Haridas S."/>
            <person name="Albert R."/>
            <person name="Binder M."/>
            <person name="Bloem J."/>
            <person name="Labutti K."/>
            <person name="Salamov A."/>
            <person name="Andreopoulos B."/>
            <person name="Baker S."/>
            <person name="Barry K."/>
            <person name="Bills G."/>
            <person name="Bluhm B."/>
            <person name="Cannon C."/>
            <person name="Castanera R."/>
            <person name="Culley D."/>
            <person name="Daum C."/>
            <person name="Ezra D."/>
            <person name="Gonzalez J."/>
            <person name="Henrissat B."/>
            <person name="Kuo A."/>
            <person name="Liang C."/>
            <person name="Lipzen A."/>
            <person name="Lutzoni F."/>
            <person name="Magnuson J."/>
            <person name="Mondo S."/>
            <person name="Nolan M."/>
            <person name="Ohm R."/>
            <person name="Pangilinan J."/>
            <person name="Park H.-J."/>
            <person name="Ramirez L."/>
            <person name="Alfaro M."/>
            <person name="Sun H."/>
            <person name="Tritt A."/>
            <person name="Yoshinaga Y."/>
            <person name="Zwiers L.-H."/>
            <person name="Turgeon B."/>
            <person name="Goodwin S."/>
            <person name="Spatafora J."/>
            <person name="Crous P."/>
            <person name="Grigoriev I."/>
        </authorList>
    </citation>
    <scope>NUCLEOTIDE SEQUENCE</scope>
    <source>
        <strain evidence="1">ATCC 200398</strain>
    </source>
</reference>
<dbReference type="Proteomes" id="UP000799755">
    <property type="component" value="Unassembled WGS sequence"/>
</dbReference>
<protein>
    <submittedName>
        <fullName evidence="1">Uncharacterized protein</fullName>
    </submittedName>
</protein>
<sequence length="198" mass="21464">MLRQDKKGPAKSNRSGELIRESPESLRCMGTEREAFSNRNASTSVWNRPQQSSRINPLLRPRSSKRIQPPTSGGTISASVVLPKESSILSREPAAYIYPPRASPPPLGSSRSVSTLAWLLTGTGAGLVNAKSECNTCGAEFSGSSKRELIPARAAQVNGKIYADVLSINQAKMELSQRFQGLFEFFAAVFQILGLLKP</sequence>